<gene>
    <name evidence="1" type="ORF">K1T71_010621</name>
</gene>
<dbReference type="EMBL" id="CM034405">
    <property type="protein sequence ID" value="KAJ0173472.1"/>
    <property type="molecule type" value="Genomic_DNA"/>
</dbReference>
<reference evidence="1 2" key="1">
    <citation type="journal article" date="2021" name="Front. Genet.">
        <title>Chromosome-Level Genome Assembly Reveals Significant Gene Expansion in the Toll and IMD Signaling Pathways of Dendrolimus kikuchii.</title>
        <authorList>
            <person name="Zhou J."/>
            <person name="Wu P."/>
            <person name="Xiong Z."/>
            <person name="Liu N."/>
            <person name="Zhao N."/>
            <person name="Ji M."/>
            <person name="Qiu Y."/>
            <person name="Yang B."/>
        </authorList>
    </citation>
    <scope>NUCLEOTIDE SEQUENCE [LARGE SCALE GENOMIC DNA]</scope>
    <source>
        <strain evidence="1">Ann1</strain>
    </source>
</reference>
<dbReference type="Proteomes" id="UP000824533">
    <property type="component" value="Linkage Group LG19"/>
</dbReference>
<protein>
    <submittedName>
        <fullName evidence="1">Uncharacterized protein</fullName>
    </submittedName>
</protein>
<keyword evidence="2" id="KW-1185">Reference proteome</keyword>
<proteinExistence type="predicted"/>
<evidence type="ECO:0000313" key="1">
    <source>
        <dbReference type="EMBL" id="KAJ0173472.1"/>
    </source>
</evidence>
<evidence type="ECO:0000313" key="2">
    <source>
        <dbReference type="Proteomes" id="UP000824533"/>
    </source>
</evidence>
<organism evidence="1 2">
    <name type="scientific">Dendrolimus kikuchii</name>
    <dbReference type="NCBI Taxonomy" id="765133"/>
    <lineage>
        <taxon>Eukaryota</taxon>
        <taxon>Metazoa</taxon>
        <taxon>Ecdysozoa</taxon>
        <taxon>Arthropoda</taxon>
        <taxon>Hexapoda</taxon>
        <taxon>Insecta</taxon>
        <taxon>Pterygota</taxon>
        <taxon>Neoptera</taxon>
        <taxon>Endopterygota</taxon>
        <taxon>Lepidoptera</taxon>
        <taxon>Glossata</taxon>
        <taxon>Ditrysia</taxon>
        <taxon>Bombycoidea</taxon>
        <taxon>Lasiocampidae</taxon>
        <taxon>Dendrolimus</taxon>
    </lineage>
</organism>
<accession>A0ACC1CPT3</accession>
<sequence>MSIERRSCASPDPQVTKRLFAILVLMIGLICIFGGYLLGRMARSEAKRNHELLTYNLTTAADNLLKKARRILPKIIHQNDPDKIKSFLSRMFNCTESGCANAKSMNQFNLAEFVRTSINCHVAKLMKTVANVSLFLDTLR</sequence>
<comment type="caution">
    <text evidence="1">The sequence shown here is derived from an EMBL/GenBank/DDBJ whole genome shotgun (WGS) entry which is preliminary data.</text>
</comment>
<name>A0ACC1CPT3_9NEOP</name>